<sequence>MSGFKNFLLRGNLVELAVALIMALAFTAIVTATVDLIMGLIGKIGGQPDFSGWTPGGLPFGAWVTAVISFLIIAAVVYFMIVKPYTMAKEKYFPSPAPGTPEDVKLLQEIRDLLATQQGRPTSGQSDI</sequence>
<feature type="transmembrane region" description="Helical" evidence="9">
    <location>
        <begin position="60"/>
        <end position="81"/>
    </location>
</feature>
<keyword evidence="3" id="KW-1003">Cell membrane</keyword>
<accession>A0ABS7U9W6</accession>
<evidence type="ECO:0000313" key="10">
    <source>
        <dbReference type="EMBL" id="MBZ5737778.1"/>
    </source>
</evidence>
<evidence type="ECO:0000256" key="8">
    <source>
        <dbReference type="ARBA" id="ARBA00023303"/>
    </source>
</evidence>
<keyword evidence="4 9" id="KW-0812">Transmembrane</keyword>
<dbReference type="Proteomes" id="UP000780875">
    <property type="component" value="Unassembled WGS sequence"/>
</dbReference>
<protein>
    <submittedName>
        <fullName evidence="10">MscL family protein</fullName>
    </submittedName>
</protein>
<dbReference type="RefSeq" id="WP_224122153.1">
    <property type="nucleotide sequence ID" value="NZ_JAIQZJ010000002.1"/>
</dbReference>
<comment type="subcellular location">
    <subcellularLocation>
        <location evidence="1">Membrane</location>
        <topology evidence="1">Multi-pass membrane protein</topology>
    </subcellularLocation>
</comment>
<dbReference type="InterPro" id="IPR037673">
    <property type="entry name" value="MSC/AndL"/>
</dbReference>
<evidence type="ECO:0000256" key="7">
    <source>
        <dbReference type="ARBA" id="ARBA00023136"/>
    </source>
</evidence>
<name>A0ABS7U9W6_9ACTN</name>
<evidence type="ECO:0000256" key="5">
    <source>
        <dbReference type="ARBA" id="ARBA00022989"/>
    </source>
</evidence>
<dbReference type="InterPro" id="IPR001185">
    <property type="entry name" value="MS_channel"/>
</dbReference>
<evidence type="ECO:0000256" key="6">
    <source>
        <dbReference type="ARBA" id="ARBA00023065"/>
    </source>
</evidence>
<comment type="caution">
    <text evidence="10">The sequence shown here is derived from an EMBL/GenBank/DDBJ whole genome shotgun (WGS) entry which is preliminary data.</text>
</comment>
<gene>
    <name evidence="10" type="ORF">K8U61_06365</name>
</gene>
<dbReference type="PANTHER" id="PTHR30266">
    <property type="entry name" value="MECHANOSENSITIVE CHANNEL MSCL"/>
    <property type="match status" value="1"/>
</dbReference>
<organism evidence="10 11">
    <name type="scientific">Nocardioides mangrovi</name>
    <dbReference type="NCBI Taxonomy" id="2874580"/>
    <lineage>
        <taxon>Bacteria</taxon>
        <taxon>Bacillati</taxon>
        <taxon>Actinomycetota</taxon>
        <taxon>Actinomycetes</taxon>
        <taxon>Propionibacteriales</taxon>
        <taxon>Nocardioidaceae</taxon>
        <taxon>Nocardioides</taxon>
    </lineage>
</organism>
<dbReference type="PANTHER" id="PTHR30266:SF2">
    <property type="entry name" value="LARGE-CONDUCTANCE MECHANOSENSITIVE CHANNEL"/>
    <property type="match status" value="1"/>
</dbReference>
<dbReference type="EMBL" id="JAIQZJ010000002">
    <property type="protein sequence ID" value="MBZ5737778.1"/>
    <property type="molecule type" value="Genomic_DNA"/>
</dbReference>
<dbReference type="SUPFAM" id="SSF81330">
    <property type="entry name" value="Gated mechanosensitive channel"/>
    <property type="match status" value="1"/>
</dbReference>
<evidence type="ECO:0000256" key="9">
    <source>
        <dbReference type="SAM" id="Phobius"/>
    </source>
</evidence>
<reference evidence="10 11" key="1">
    <citation type="submission" date="2021-09" db="EMBL/GenBank/DDBJ databases">
        <title>Whole genome sequence of Nocardioides sp. GBK3QG-3.</title>
        <authorList>
            <person name="Tuo L."/>
        </authorList>
    </citation>
    <scope>NUCLEOTIDE SEQUENCE [LARGE SCALE GENOMIC DNA]</scope>
    <source>
        <strain evidence="10 11">GBK3QG-3</strain>
    </source>
</reference>
<dbReference type="Gene3D" id="1.10.1200.120">
    <property type="entry name" value="Large-conductance mechanosensitive channel, MscL, domain 1"/>
    <property type="match status" value="1"/>
</dbReference>
<keyword evidence="8" id="KW-0407">Ion channel</keyword>
<keyword evidence="6" id="KW-0406">Ion transport</keyword>
<evidence type="ECO:0000256" key="4">
    <source>
        <dbReference type="ARBA" id="ARBA00022692"/>
    </source>
</evidence>
<keyword evidence="11" id="KW-1185">Reference proteome</keyword>
<dbReference type="InterPro" id="IPR036019">
    <property type="entry name" value="MscL_channel"/>
</dbReference>
<keyword evidence="7 9" id="KW-0472">Membrane</keyword>
<evidence type="ECO:0000256" key="1">
    <source>
        <dbReference type="ARBA" id="ARBA00004141"/>
    </source>
</evidence>
<evidence type="ECO:0000313" key="11">
    <source>
        <dbReference type="Proteomes" id="UP000780875"/>
    </source>
</evidence>
<dbReference type="Pfam" id="PF01741">
    <property type="entry name" value="MscL"/>
    <property type="match status" value="1"/>
</dbReference>
<dbReference type="PRINTS" id="PR01264">
    <property type="entry name" value="MECHCHANNEL"/>
</dbReference>
<keyword evidence="5 9" id="KW-1133">Transmembrane helix</keyword>
<proteinExistence type="predicted"/>
<keyword evidence="2" id="KW-0813">Transport</keyword>
<evidence type="ECO:0000256" key="3">
    <source>
        <dbReference type="ARBA" id="ARBA00022475"/>
    </source>
</evidence>
<feature type="transmembrane region" description="Helical" evidence="9">
    <location>
        <begin position="12"/>
        <end position="40"/>
    </location>
</feature>
<evidence type="ECO:0000256" key="2">
    <source>
        <dbReference type="ARBA" id="ARBA00022448"/>
    </source>
</evidence>